<reference evidence="1" key="1">
    <citation type="submission" date="2013-11" db="EMBL/GenBank/DDBJ databases">
        <title>The Genome Sequence of Phytophthora parasitica CHvinca01.</title>
        <authorList>
            <consortium name="The Broad Institute Genomics Platform"/>
            <person name="Russ C."/>
            <person name="Tyler B."/>
            <person name="Panabieres F."/>
            <person name="Shan W."/>
            <person name="Tripathy S."/>
            <person name="Grunwald N."/>
            <person name="Machado M."/>
            <person name="Johnson C.S."/>
            <person name="Arredondo F."/>
            <person name="Hong C."/>
            <person name="Coffey M."/>
            <person name="Young S.K."/>
            <person name="Zeng Q."/>
            <person name="Gargeya S."/>
            <person name="Fitzgerald M."/>
            <person name="Abouelleil A."/>
            <person name="Alvarado L."/>
            <person name="Chapman S.B."/>
            <person name="Gainer-Dewar J."/>
            <person name="Goldberg J."/>
            <person name="Griggs A."/>
            <person name="Gujja S."/>
            <person name="Hansen M."/>
            <person name="Howarth C."/>
            <person name="Imamovic A."/>
            <person name="Ireland A."/>
            <person name="Larimer J."/>
            <person name="McCowan C."/>
            <person name="Murphy C."/>
            <person name="Pearson M."/>
            <person name="Poon T.W."/>
            <person name="Priest M."/>
            <person name="Roberts A."/>
            <person name="Saif S."/>
            <person name="Shea T."/>
            <person name="Sykes S."/>
            <person name="Wortman J."/>
            <person name="Nusbaum C."/>
            <person name="Birren B."/>
        </authorList>
    </citation>
    <scope>NUCLEOTIDE SEQUENCE [LARGE SCALE GENOMIC DNA]</scope>
    <source>
        <strain evidence="1">CHvinca01</strain>
    </source>
</reference>
<name>W2KJS2_PHYNI</name>
<dbReference type="AlphaFoldDB" id="W2KJS2"/>
<proteinExistence type="predicted"/>
<gene>
    <name evidence="1" type="ORF">L917_15127</name>
</gene>
<sequence length="103" mass="11312">MRDAPLSRGIWPLRRLAAFSSGAWNPQFQNALRLDIQKRQGARWTNRNATGSSERRLPVQGCARRQGFLPAAAAFAKTVLMVSRTCVGAFFLTSNNSVATCDA</sequence>
<evidence type="ECO:0000313" key="1">
    <source>
        <dbReference type="EMBL" id="ETL85277.1"/>
    </source>
</evidence>
<protein>
    <submittedName>
        <fullName evidence="1">Uncharacterized protein</fullName>
    </submittedName>
</protein>
<dbReference type="Proteomes" id="UP000054423">
    <property type="component" value="Unassembled WGS sequence"/>
</dbReference>
<dbReference type="EMBL" id="KI681624">
    <property type="protein sequence ID" value="ETL85277.1"/>
    <property type="molecule type" value="Genomic_DNA"/>
</dbReference>
<accession>W2KJS2</accession>
<organism evidence="1">
    <name type="scientific">Phytophthora nicotianae</name>
    <name type="common">Potato buckeye rot agent</name>
    <name type="synonym">Phytophthora parasitica</name>
    <dbReference type="NCBI Taxonomy" id="4792"/>
    <lineage>
        <taxon>Eukaryota</taxon>
        <taxon>Sar</taxon>
        <taxon>Stramenopiles</taxon>
        <taxon>Oomycota</taxon>
        <taxon>Peronosporomycetes</taxon>
        <taxon>Peronosporales</taxon>
        <taxon>Peronosporaceae</taxon>
        <taxon>Phytophthora</taxon>
    </lineage>
</organism>